<gene>
    <name evidence="1" type="ORF">POCTA_138.1.T0220018</name>
</gene>
<reference evidence="1" key="1">
    <citation type="submission" date="2021-01" db="EMBL/GenBank/DDBJ databases">
        <authorList>
            <consortium name="Genoscope - CEA"/>
            <person name="William W."/>
        </authorList>
    </citation>
    <scope>NUCLEOTIDE SEQUENCE</scope>
</reference>
<sequence length="65" mass="7594">MQEIHKQNNLDSDSICMVQVKLRFIYIYRILTVLLITGQKSDQVDYQQGCNSISDVINSVQIRIY</sequence>
<keyword evidence="2" id="KW-1185">Reference proteome</keyword>
<name>A0A8S1T9V4_PAROT</name>
<organism evidence="1 2">
    <name type="scientific">Paramecium octaurelia</name>
    <dbReference type="NCBI Taxonomy" id="43137"/>
    <lineage>
        <taxon>Eukaryota</taxon>
        <taxon>Sar</taxon>
        <taxon>Alveolata</taxon>
        <taxon>Ciliophora</taxon>
        <taxon>Intramacronucleata</taxon>
        <taxon>Oligohymenophorea</taxon>
        <taxon>Peniculida</taxon>
        <taxon>Parameciidae</taxon>
        <taxon>Paramecium</taxon>
    </lineage>
</organism>
<proteinExistence type="predicted"/>
<protein>
    <submittedName>
        <fullName evidence="1">Uncharacterized protein</fullName>
    </submittedName>
</protein>
<dbReference type="Proteomes" id="UP000683925">
    <property type="component" value="Unassembled WGS sequence"/>
</dbReference>
<evidence type="ECO:0000313" key="2">
    <source>
        <dbReference type="Proteomes" id="UP000683925"/>
    </source>
</evidence>
<dbReference type="AlphaFoldDB" id="A0A8S1T9V4"/>
<dbReference type="EMBL" id="CAJJDP010000022">
    <property type="protein sequence ID" value="CAD8149063.1"/>
    <property type="molecule type" value="Genomic_DNA"/>
</dbReference>
<evidence type="ECO:0000313" key="1">
    <source>
        <dbReference type="EMBL" id="CAD8149063.1"/>
    </source>
</evidence>
<comment type="caution">
    <text evidence="1">The sequence shown here is derived from an EMBL/GenBank/DDBJ whole genome shotgun (WGS) entry which is preliminary data.</text>
</comment>
<accession>A0A8S1T9V4</accession>